<evidence type="ECO:0000313" key="1">
    <source>
        <dbReference type="EMBL" id="KAK4135609.1"/>
    </source>
</evidence>
<proteinExistence type="predicted"/>
<dbReference type="EMBL" id="MU853405">
    <property type="protein sequence ID" value="KAK4135609.1"/>
    <property type="molecule type" value="Genomic_DNA"/>
</dbReference>
<sequence>MYRSRLVNNLLRNLENEANCTSRHNRSTRDTVAFPILYDRPHPKYDECAHPLPSSPIKRHWPFAPGAGTFAEPENPWASWVY</sequence>
<comment type="caution">
    <text evidence="1">The sequence shown here is derived from an EMBL/GenBank/DDBJ whole genome shotgun (WGS) entry which is preliminary data.</text>
</comment>
<dbReference type="Proteomes" id="UP001304895">
    <property type="component" value="Unassembled WGS sequence"/>
</dbReference>
<organism evidence="1 2">
    <name type="scientific">Trichocladium antarcticum</name>
    <dbReference type="NCBI Taxonomy" id="1450529"/>
    <lineage>
        <taxon>Eukaryota</taxon>
        <taxon>Fungi</taxon>
        <taxon>Dikarya</taxon>
        <taxon>Ascomycota</taxon>
        <taxon>Pezizomycotina</taxon>
        <taxon>Sordariomycetes</taxon>
        <taxon>Sordariomycetidae</taxon>
        <taxon>Sordariales</taxon>
        <taxon>Chaetomiaceae</taxon>
        <taxon>Trichocladium</taxon>
    </lineage>
</organism>
<name>A0AAN6ZFJ2_9PEZI</name>
<evidence type="ECO:0000313" key="2">
    <source>
        <dbReference type="Proteomes" id="UP001304895"/>
    </source>
</evidence>
<dbReference type="AlphaFoldDB" id="A0AAN6ZFJ2"/>
<accession>A0AAN6ZFJ2</accession>
<protein>
    <submittedName>
        <fullName evidence="1">Uncharacterized protein</fullName>
    </submittedName>
</protein>
<keyword evidence="2" id="KW-1185">Reference proteome</keyword>
<reference evidence="1" key="1">
    <citation type="journal article" date="2023" name="Mol. Phylogenet. Evol.">
        <title>Genome-scale phylogeny and comparative genomics of the fungal order Sordariales.</title>
        <authorList>
            <person name="Hensen N."/>
            <person name="Bonometti L."/>
            <person name="Westerberg I."/>
            <person name="Brannstrom I.O."/>
            <person name="Guillou S."/>
            <person name="Cros-Aarteil S."/>
            <person name="Calhoun S."/>
            <person name="Haridas S."/>
            <person name="Kuo A."/>
            <person name="Mondo S."/>
            <person name="Pangilinan J."/>
            <person name="Riley R."/>
            <person name="LaButti K."/>
            <person name="Andreopoulos B."/>
            <person name="Lipzen A."/>
            <person name="Chen C."/>
            <person name="Yan M."/>
            <person name="Daum C."/>
            <person name="Ng V."/>
            <person name="Clum A."/>
            <person name="Steindorff A."/>
            <person name="Ohm R.A."/>
            <person name="Martin F."/>
            <person name="Silar P."/>
            <person name="Natvig D.O."/>
            <person name="Lalanne C."/>
            <person name="Gautier V."/>
            <person name="Ament-Velasquez S.L."/>
            <person name="Kruys A."/>
            <person name="Hutchinson M.I."/>
            <person name="Powell A.J."/>
            <person name="Barry K."/>
            <person name="Miller A.N."/>
            <person name="Grigoriev I.V."/>
            <person name="Debuchy R."/>
            <person name="Gladieux P."/>
            <person name="Hiltunen Thoren M."/>
            <person name="Johannesson H."/>
        </authorList>
    </citation>
    <scope>NUCLEOTIDE SEQUENCE</scope>
    <source>
        <strain evidence="1">CBS 123565</strain>
    </source>
</reference>
<reference evidence="1" key="2">
    <citation type="submission" date="2023-05" db="EMBL/GenBank/DDBJ databases">
        <authorList>
            <consortium name="Lawrence Berkeley National Laboratory"/>
            <person name="Steindorff A."/>
            <person name="Hensen N."/>
            <person name="Bonometti L."/>
            <person name="Westerberg I."/>
            <person name="Brannstrom I.O."/>
            <person name="Guillou S."/>
            <person name="Cros-Aarteil S."/>
            <person name="Calhoun S."/>
            <person name="Haridas S."/>
            <person name="Kuo A."/>
            <person name="Mondo S."/>
            <person name="Pangilinan J."/>
            <person name="Riley R."/>
            <person name="Labutti K."/>
            <person name="Andreopoulos B."/>
            <person name="Lipzen A."/>
            <person name="Chen C."/>
            <person name="Yanf M."/>
            <person name="Daum C."/>
            <person name="Ng V."/>
            <person name="Clum A."/>
            <person name="Ohm R."/>
            <person name="Martin F."/>
            <person name="Silar P."/>
            <person name="Natvig D."/>
            <person name="Lalanne C."/>
            <person name="Gautier V."/>
            <person name="Ament-Velasquez S.L."/>
            <person name="Kruys A."/>
            <person name="Hutchinson M.I."/>
            <person name="Powell A.J."/>
            <person name="Barry K."/>
            <person name="Miller A.N."/>
            <person name="Grigoriev I.V."/>
            <person name="Debuchy R."/>
            <person name="Gladieux P."/>
            <person name="Thoren M.H."/>
            <person name="Johannesson H."/>
        </authorList>
    </citation>
    <scope>NUCLEOTIDE SEQUENCE</scope>
    <source>
        <strain evidence="1">CBS 123565</strain>
    </source>
</reference>
<gene>
    <name evidence="1" type="ORF">BT67DRAFT_440511</name>
</gene>